<protein>
    <submittedName>
        <fullName evidence="3">CoA-binding protein</fullName>
    </submittedName>
</protein>
<dbReference type="SMART" id="SM00881">
    <property type="entry name" value="CoA_binding"/>
    <property type="match status" value="1"/>
</dbReference>
<dbReference type="SUPFAM" id="SSF51735">
    <property type="entry name" value="NAD(P)-binding Rossmann-fold domains"/>
    <property type="match status" value="1"/>
</dbReference>
<proteinExistence type="predicted"/>
<dbReference type="Gene3D" id="3.40.50.720">
    <property type="entry name" value="NAD(P)-binding Rossmann-like Domain"/>
    <property type="match status" value="1"/>
</dbReference>
<reference evidence="3" key="1">
    <citation type="journal article" date="2020" name="mSystems">
        <title>Genome- and Community-Level Interaction Insights into Carbon Utilization and Element Cycling Functions of Hydrothermarchaeota in Hydrothermal Sediment.</title>
        <authorList>
            <person name="Zhou Z."/>
            <person name="Liu Y."/>
            <person name="Xu W."/>
            <person name="Pan J."/>
            <person name="Luo Z.H."/>
            <person name="Li M."/>
        </authorList>
    </citation>
    <scope>NUCLEOTIDE SEQUENCE [LARGE SCALE GENOMIC DNA]</scope>
    <source>
        <strain evidence="3">SpSt-613</strain>
        <strain evidence="2">SpSt-669</strain>
    </source>
</reference>
<organism evidence="3">
    <name type="scientific">Caldiarchaeum subterraneum</name>
    <dbReference type="NCBI Taxonomy" id="311458"/>
    <lineage>
        <taxon>Archaea</taxon>
        <taxon>Nitrososphaerota</taxon>
        <taxon>Candidatus Caldarchaeales</taxon>
        <taxon>Candidatus Caldarchaeaceae</taxon>
        <taxon>Candidatus Caldarchaeum</taxon>
    </lineage>
</organism>
<evidence type="ECO:0000313" key="3">
    <source>
        <dbReference type="EMBL" id="HGN90975.1"/>
    </source>
</evidence>
<dbReference type="Pfam" id="PF13380">
    <property type="entry name" value="CoA_binding_2"/>
    <property type="match status" value="1"/>
</dbReference>
<dbReference type="PANTHER" id="PTHR33303">
    <property type="entry name" value="CYTOPLASMIC PROTEIN-RELATED"/>
    <property type="match status" value="1"/>
</dbReference>
<dbReference type="AlphaFoldDB" id="A0A7C4I7M7"/>
<evidence type="ECO:0000313" key="2">
    <source>
        <dbReference type="EMBL" id="HGL40490.1"/>
    </source>
</evidence>
<gene>
    <name evidence="3" type="ORF">ENT82_07645</name>
    <name evidence="2" type="ORF">ENU43_02320</name>
</gene>
<comment type="caution">
    <text evidence="3">The sequence shown here is derived from an EMBL/GenBank/DDBJ whole genome shotgun (WGS) entry which is preliminary data.</text>
</comment>
<feature type="domain" description="CoA-binding" evidence="1">
    <location>
        <begin position="15"/>
        <end position="107"/>
    </location>
</feature>
<name>A0A7C4I7M7_CALS0</name>
<sequence length="147" mass="16933">MEPDGLNDEQIREILQKYRVVAVVGASREPTKPAHYVPRFLMRQGYEVIPVNPFADEILGQKVYKTLEEIPKPVDIVDVFRPSEAVYEVAESAAKILPKVFWMQEGIYNREAAELLKSKGVTVVWNRCMMKEHNRLFNTKPYVPLGK</sequence>
<dbReference type="EMBL" id="DTAD01000082">
    <property type="protein sequence ID" value="HGN90975.1"/>
    <property type="molecule type" value="Genomic_DNA"/>
</dbReference>
<accession>A0A7C4I7M7</accession>
<dbReference type="EMBL" id="DTCM01000026">
    <property type="protein sequence ID" value="HGL40490.1"/>
    <property type="molecule type" value="Genomic_DNA"/>
</dbReference>
<dbReference type="InterPro" id="IPR036291">
    <property type="entry name" value="NAD(P)-bd_dom_sf"/>
</dbReference>
<evidence type="ECO:0000259" key="1">
    <source>
        <dbReference type="SMART" id="SM00881"/>
    </source>
</evidence>
<dbReference type="InterPro" id="IPR003781">
    <property type="entry name" value="CoA-bd"/>
</dbReference>
<dbReference type="PANTHER" id="PTHR33303:SF2">
    <property type="entry name" value="COA-BINDING DOMAIN-CONTAINING PROTEIN"/>
    <property type="match status" value="1"/>
</dbReference>